<accession>A0A0G1KV65</accession>
<reference evidence="2 3" key="1">
    <citation type="journal article" date="2015" name="Nature">
        <title>rRNA introns, odd ribosomes, and small enigmatic genomes across a large radiation of phyla.</title>
        <authorList>
            <person name="Brown C.T."/>
            <person name="Hug L.A."/>
            <person name="Thomas B.C."/>
            <person name="Sharon I."/>
            <person name="Castelle C.J."/>
            <person name="Singh A."/>
            <person name="Wilkins M.J."/>
            <person name="Williams K.H."/>
            <person name="Banfield J.F."/>
        </authorList>
    </citation>
    <scope>NUCLEOTIDE SEQUENCE [LARGE SCALE GENOMIC DNA]</scope>
</reference>
<sequence>MSLTRSQKAKLTVKIKNLTKKADELERKAKTEDDNFYASAITCGGELAGSYGTEYMHEEVKLLRGRVKLLEEVRDGVVVLNDRKHTKTRLAVIQQEMSLLTKEKLNLEARLKDFGEVKKLLSS</sequence>
<evidence type="ECO:0000256" key="1">
    <source>
        <dbReference type="SAM" id="Coils"/>
    </source>
</evidence>
<gene>
    <name evidence="2" type="ORF">UW53_C0003G0118</name>
</gene>
<dbReference type="AlphaFoldDB" id="A0A0G1KV65"/>
<proteinExistence type="predicted"/>
<evidence type="ECO:0000313" key="3">
    <source>
        <dbReference type="Proteomes" id="UP000034087"/>
    </source>
</evidence>
<evidence type="ECO:0000313" key="2">
    <source>
        <dbReference type="EMBL" id="KKT60207.1"/>
    </source>
</evidence>
<feature type="coiled-coil region" evidence="1">
    <location>
        <begin position="8"/>
        <end position="35"/>
    </location>
</feature>
<organism evidence="2 3">
    <name type="scientific">Candidatus Giovannonibacteria bacterium GW2011_GWA1_44_25</name>
    <dbReference type="NCBI Taxonomy" id="1618645"/>
    <lineage>
        <taxon>Bacteria</taxon>
        <taxon>Candidatus Giovannoniibacteriota</taxon>
    </lineage>
</organism>
<dbReference type="EMBL" id="LCIR01000003">
    <property type="protein sequence ID" value="KKT60207.1"/>
    <property type="molecule type" value="Genomic_DNA"/>
</dbReference>
<comment type="caution">
    <text evidence="2">The sequence shown here is derived from an EMBL/GenBank/DDBJ whole genome shotgun (WGS) entry which is preliminary data.</text>
</comment>
<keyword evidence="1" id="KW-0175">Coiled coil</keyword>
<protein>
    <submittedName>
        <fullName evidence="2">Uncharacterized protein</fullName>
    </submittedName>
</protein>
<name>A0A0G1KV65_9BACT</name>
<dbReference type="Proteomes" id="UP000034087">
    <property type="component" value="Unassembled WGS sequence"/>
</dbReference>